<name>A0A2J6PD52_9HELO</name>
<feature type="transmembrane region" description="Helical" evidence="1">
    <location>
        <begin position="88"/>
        <end position="108"/>
    </location>
</feature>
<dbReference type="InterPro" id="IPR050327">
    <property type="entry name" value="Proton-linked_MCT"/>
</dbReference>
<feature type="transmembrane region" description="Helical" evidence="1">
    <location>
        <begin position="275"/>
        <end position="296"/>
    </location>
</feature>
<keyword evidence="1" id="KW-0472">Membrane</keyword>
<feature type="transmembrane region" description="Helical" evidence="1">
    <location>
        <begin position="59"/>
        <end position="76"/>
    </location>
</feature>
<evidence type="ECO:0008006" key="4">
    <source>
        <dbReference type="Google" id="ProtNLM"/>
    </source>
</evidence>
<keyword evidence="1" id="KW-1133">Transmembrane helix</keyword>
<dbReference type="PANTHER" id="PTHR11360">
    <property type="entry name" value="MONOCARBOXYLATE TRANSPORTER"/>
    <property type="match status" value="1"/>
</dbReference>
<feature type="transmembrane region" description="Helical" evidence="1">
    <location>
        <begin position="188"/>
        <end position="207"/>
    </location>
</feature>
<reference evidence="2 3" key="1">
    <citation type="submission" date="2016-05" db="EMBL/GenBank/DDBJ databases">
        <title>A degradative enzymes factory behind the ericoid mycorrhizal symbiosis.</title>
        <authorList>
            <consortium name="DOE Joint Genome Institute"/>
            <person name="Martino E."/>
            <person name="Morin E."/>
            <person name="Grelet G."/>
            <person name="Kuo A."/>
            <person name="Kohler A."/>
            <person name="Daghino S."/>
            <person name="Barry K."/>
            <person name="Choi C."/>
            <person name="Cichocki N."/>
            <person name="Clum A."/>
            <person name="Copeland A."/>
            <person name="Hainaut M."/>
            <person name="Haridas S."/>
            <person name="Labutti K."/>
            <person name="Lindquist E."/>
            <person name="Lipzen A."/>
            <person name="Khouja H.-R."/>
            <person name="Murat C."/>
            <person name="Ohm R."/>
            <person name="Olson A."/>
            <person name="Spatafora J."/>
            <person name="Veneault-Fourrey C."/>
            <person name="Henrissat B."/>
            <person name="Grigoriev I."/>
            <person name="Martin F."/>
            <person name="Perotto S."/>
        </authorList>
    </citation>
    <scope>NUCLEOTIDE SEQUENCE [LARGE SCALE GENOMIC DNA]</scope>
    <source>
        <strain evidence="2 3">UAMH 7357</strain>
    </source>
</reference>
<evidence type="ECO:0000313" key="3">
    <source>
        <dbReference type="Proteomes" id="UP000235672"/>
    </source>
</evidence>
<accession>A0A2J6PD52</accession>
<dbReference type="InterPro" id="IPR036259">
    <property type="entry name" value="MFS_trans_sf"/>
</dbReference>
<feature type="transmembrane region" description="Helical" evidence="1">
    <location>
        <begin position="354"/>
        <end position="376"/>
    </location>
</feature>
<feature type="transmembrane region" description="Helical" evidence="1">
    <location>
        <begin position="247"/>
        <end position="269"/>
    </location>
</feature>
<dbReference type="SUPFAM" id="SSF103473">
    <property type="entry name" value="MFS general substrate transporter"/>
    <property type="match status" value="1"/>
</dbReference>
<sequence length="408" mass="44280">MSTTCDSLQDAEHPALVVTGPPDGGYSWVCVAACFTINCFSWGVVASYGVFLGYYLENGIYPAATTTDFAFIGGLRNGPGPPQSLWHSLPMLIGVCLQTAGFITALFAARIWHLYLTQGILVGLGVVFTYISSIAILSQWFDRRGSVANGISAAGSGIGGLFCHSDRNHIIQPKQHPFDRDLLRGYDVILALAWAFVSMLSYIILLFSMSNFASSIGLDKSQAPTVTALLNLGTALRRPFIRVISDYCARIESAGFITLLCAISVFAIWMPATSYGVTILFVVVNGAILGVFWITIGPIFTGVVGLGELPPMLSLAWLVIVLPTTYKFSRCWPNFIVSEVIALKLRCPGSGHEFLYPQIFAGLAYLIASIIILELWRVRRRSTVIEYALSQGARKGVPRTALTVKAQA</sequence>
<keyword evidence="3" id="KW-1185">Reference proteome</keyword>
<evidence type="ECO:0000256" key="1">
    <source>
        <dbReference type="SAM" id="Phobius"/>
    </source>
</evidence>
<dbReference type="PANTHER" id="PTHR11360:SF315">
    <property type="entry name" value="TRANSPORTER MCH2-RELATED"/>
    <property type="match status" value="1"/>
</dbReference>
<feature type="transmembrane region" description="Helical" evidence="1">
    <location>
        <begin position="26"/>
        <end position="52"/>
    </location>
</feature>
<proteinExistence type="predicted"/>
<keyword evidence="1" id="KW-0812">Transmembrane</keyword>
<evidence type="ECO:0000313" key="2">
    <source>
        <dbReference type="EMBL" id="PMD11972.1"/>
    </source>
</evidence>
<feature type="transmembrane region" description="Helical" evidence="1">
    <location>
        <begin position="303"/>
        <end position="322"/>
    </location>
</feature>
<dbReference type="EMBL" id="KZ613586">
    <property type="protein sequence ID" value="PMD11972.1"/>
    <property type="molecule type" value="Genomic_DNA"/>
</dbReference>
<dbReference type="AlphaFoldDB" id="A0A2J6PD52"/>
<organism evidence="2 3">
    <name type="scientific">Hyaloscypha hepaticicola</name>
    <dbReference type="NCBI Taxonomy" id="2082293"/>
    <lineage>
        <taxon>Eukaryota</taxon>
        <taxon>Fungi</taxon>
        <taxon>Dikarya</taxon>
        <taxon>Ascomycota</taxon>
        <taxon>Pezizomycotina</taxon>
        <taxon>Leotiomycetes</taxon>
        <taxon>Helotiales</taxon>
        <taxon>Hyaloscyphaceae</taxon>
        <taxon>Hyaloscypha</taxon>
    </lineage>
</organism>
<dbReference type="Proteomes" id="UP000235672">
    <property type="component" value="Unassembled WGS sequence"/>
</dbReference>
<feature type="transmembrane region" description="Helical" evidence="1">
    <location>
        <begin position="120"/>
        <end position="141"/>
    </location>
</feature>
<gene>
    <name evidence="2" type="ORF">NA56DRAFT_675391</name>
</gene>
<dbReference type="OrthoDB" id="2213137at2759"/>
<protein>
    <recommendedName>
        <fullName evidence="4">MFS general substrate transporter</fullName>
    </recommendedName>
</protein>